<dbReference type="SUPFAM" id="SSF103473">
    <property type="entry name" value="MFS general substrate transporter"/>
    <property type="match status" value="1"/>
</dbReference>
<feature type="transmembrane region" description="Helical" evidence="8">
    <location>
        <begin position="388"/>
        <end position="407"/>
    </location>
</feature>
<protein>
    <recommendedName>
        <fullName evidence="9">Major facilitator superfamily (MFS) profile domain-containing protein</fullName>
    </recommendedName>
</protein>
<dbReference type="Pfam" id="PF00083">
    <property type="entry name" value="Sugar_tr"/>
    <property type="match status" value="1"/>
</dbReference>
<dbReference type="Gene3D" id="1.20.1250.20">
    <property type="entry name" value="MFS general substrate transporter like domains"/>
    <property type="match status" value="1"/>
</dbReference>
<evidence type="ECO:0000313" key="10">
    <source>
        <dbReference type="EMBL" id="PPQ90128.1"/>
    </source>
</evidence>
<feature type="domain" description="Major facilitator superfamily (MFS) profile" evidence="9">
    <location>
        <begin position="16"/>
        <end position="438"/>
    </location>
</feature>
<evidence type="ECO:0000256" key="3">
    <source>
        <dbReference type="ARBA" id="ARBA00022448"/>
    </source>
</evidence>
<dbReference type="OrthoDB" id="4540492at2759"/>
<dbReference type="PANTHER" id="PTHR23503">
    <property type="entry name" value="SOLUTE CARRIER FAMILY 2"/>
    <property type="match status" value="1"/>
</dbReference>
<proteinExistence type="inferred from homology"/>
<evidence type="ECO:0000256" key="4">
    <source>
        <dbReference type="ARBA" id="ARBA00022692"/>
    </source>
</evidence>
<accession>A0A409XHA2</accession>
<comment type="subcellular location">
    <subcellularLocation>
        <location evidence="1">Membrane</location>
        <topology evidence="1">Multi-pass membrane protein</topology>
    </subcellularLocation>
</comment>
<feature type="transmembrane region" description="Helical" evidence="8">
    <location>
        <begin position="67"/>
        <end position="90"/>
    </location>
</feature>
<keyword evidence="4 8" id="KW-0812">Transmembrane</keyword>
<reference evidence="10 11" key="1">
    <citation type="journal article" date="2018" name="Evol. Lett.">
        <title>Horizontal gene cluster transfer increased hallucinogenic mushroom diversity.</title>
        <authorList>
            <person name="Reynolds H.T."/>
            <person name="Vijayakumar V."/>
            <person name="Gluck-Thaler E."/>
            <person name="Korotkin H.B."/>
            <person name="Matheny P.B."/>
            <person name="Slot J.C."/>
        </authorList>
    </citation>
    <scope>NUCLEOTIDE SEQUENCE [LARGE SCALE GENOMIC DNA]</scope>
    <source>
        <strain evidence="10 11">2631</strain>
    </source>
</reference>
<keyword evidence="11" id="KW-1185">Reference proteome</keyword>
<dbReference type="PROSITE" id="PS50850">
    <property type="entry name" value="MFS"/>
    <property type="match status" value="1"/>
</dbReference>
<sequence length="438" mass="47398">MLSLNGTAFTNYGWAVCFWSLIIPFQYGYHISVLNQIQGVLTCKVTTVPKSLLPGDGLSPCVPMSDFTFSLVTSIFTVGGLAGSLVANLVMDRWGRRGTNRICTVFIAIGTVLMGLSNSVFLLLLGRFAIGIAAGLGLCVGPIYLSEIAPSKISGSVGVLTQLSVVFGIMFTQLAGINLAFPSQWRIVFFISFCLSVLQFVSSSLVVESPAFLLTKQRLEDQKTAARRLWGNTLATEESLLNEAEDEPPVPNQENVSVPQLFSRIELRKPLMIVSLAMIAQQVSVLYYSNEILAKSLPEFGSYISLGITVINRMGRKPLLATSFFGALFSLIALGFALGSGSSTVSSIAIVTFVMSFAVGLGPIPFVMIPEVSPPRAVSALSSVALSMNWIVNFIVGLAFLPLRNLLSGGDMYKEGRVFYVFVLLFALAFSSLFRFYK</sequence>
<keyword evidence="5 8" id="KW-1133">Transmembrane helix</keyword>
<evidence type="ECO:0000256" key="8">
    <source>
        <dbReference type="SAM" id="Phobius"/>
    </source>
</evidence>
<feature type="transmembrane region" description="Helical" evidence="8">
    <location>
        <begin position="102"/>
        <end position="122"/>
    </location>
</feature>
<keyword evidence="3" id="KW-0813">Transport</keyword>
<dbReference type="InterPro" id="IPR005828">
    <property type="entry name" value="MFS_sugar_transport-like"/>
</dbReference>
<feature type="transmembrane region" description="Helical" evidence="8">
    <location>
        <begin position="419"/>
        <end position="437"/>
    </location>
</feature>
<keyword evidence="6 8" id="KW-0472">Membrane</keyword>
<evidence type="ECO:0000256" key="7">
    <source>
        <dbReference type="ARBA" id="ARBA00049119"/>
    </source>
</evidence>
<dbReference type="AlphaFoldDB" id="A0A409XHA2"/>
<gene>
    <name evidence="10" type="ORF">CVT25_012297</name>
</gene>
<dbReference type="GO" id="GO:0015149">
    <property type="term" value="F:hexose transmembrane transporter activity"/>
    <property type="evidence" value="ECO:0007669"/>
    <property type="project" value="TreeGrafter"/>
</dbReference>
<evidence type="ECO:0000313" key="11">
    <source>
        <dbReference type="Proteomes" id="UP000283269"/>
    </source>
</evidence>
<dbReference type="InterPro" id="IPR036259">
    <property type="entry name" value="MFS_trans_sf"/>
</dbReference>
<evidence type="ECO:0000259" key="9">
    <source>
        <dbReference type="PROSITE" id="PS50850"/>
    </source>
</evidence>
<dbReference type="GO" id="GO:0016020">
    <property type="term" value="C:membrane"/>
    <property type="evidence" value="ECO:0007669"/>
    <property type="project" value="UniProtKB-SubCell"/>
</dbReference>
<dbReference type="Proteomes" id="UP000283269">
    <property type="component" value="Unassembled WGS sequence"/>
</dbReference>
<feature type="transmembrane region" description="Helical" evidence="8">
    <location>
        <begin position="157"/>
        <end position="181"/>
    </location>
</feature>
<dbReference type="InterPro" id="IPR020846">
    <property type="entry name" value="MFS_dom"/>
</dbReference>
<feature type="transmembrane region" description="Helical" evidence="8">
    <location>
        <begin position="187"/>
        <end position="207"/>
    </location>
</feature>
<comment type="similarity">
    <text evidence="2">Belongs to the major facilitator superfamily. Sugar transporter (TC 2.A.1.1) family.</text>
</comment>
<feature type="transmembrane region" description="Helical" evidence="8">
    <location>
        <begin position="345"/>
        <end position="368"/>
    </location>
</feature>
<feature type="transmembrane region" description="Helical" evidence="8">
    <location>
        <begin position="128"/>
        <end position="145"/>
    </location>
</feature>
<dbReference type="InParanoid" id="A0A409XHA2"/>
<dbReference type="InterPro" id="IPR003663">
    <property type="entry name" value="Sugar/inositol_transpt"/>
</dbReference>
<evidence type="ECO:0000256" key="5">
    <source>
        <dbReference type="ARBA" id="ARBA00022989"/>
    </source>
</evidence>
<dbReference type="EMBL" id="NHYD01001698">
    <property type="protein sequence ID" value="PPQ90128.1"/>
    <property type="molecule type" value="Genomic_DNA"/>
</dbReference>
<dbReference type="InterPro" id="IPR045263">
    <property type="entry name" value="GLUT"/>
</dbReference>
<feature type="transmembrane region" description="Helical" evidence="8">
    <location>
        <begin position="12"/>
        <end position="29"/>
    </location>
</feature>
<evidence type="ECO:0000256" key="6">
    <source>
        <dbReference type="ARBA" id="ARBA00023136"/>
    </source>
</evidence>
<dbReference type="PRINTS" id="PR00171">
    <property type="entry name" value="SUGRTRNSPORT"/>
</dbReference>
<comment type="catalytic activity">
    <reaction evidence="7">
        <text>myo-inositol(out) + H(+)(out) = myo-inositol(in) + H(+)(in)</text>
        <dbReference type="Rhea" id="RHEA:60364"/>
        <dbReference type="ChEBI" id="CHEBI:15378"/>
        <dbReference type="ChEBI" id="CHEBI:17268"/>
    </reaction>
</comment>
<comment type="caution">
    <text evidence="10">The sequence shown here is derived from an EMBL/GenBank/DDBJ whole genome shotgun (WGS) entry which is preliminary data.</text>
</comment>
<evidence type="ECO:0000256" key="1">
    <source>
        <dbReference type="ARBA" id="ARBA00004141"/>
    </source>
</evidence>
<evidence type="ECO:0000256" key="2">
    <source>
        <dbReference type="ARBA" id="ARBA00010992"/>
    </source>
</evidence>
<dbReference type="PANTHER" id="PTHR23503:SF8">
    <property type="entry name" value="FACILITATED GLUCOSE TRANSPORTER PROTEIN 1"/>
    <property type="match status" value="1"/>
</dbReference>
<name>A0A409XHA2_PSICY</name>
<feature type="transmembrane region" description="Helical" evidence="8">
    <location>
        <begin position="319"/>
        <end position="338"/>
    </location>
</feature>
<organism evidence="10 11">
    <name type="scientific">Psilocybe cyanescens</name>
    <dbReference type="NCBI Taxonomy" id="93625"/>
    <lineage>
        <taxon>Eukaryota</taxon>
        <taxon>Fungi</taxon>
        <taxon>Dikarya</taxon>
        <taxon>Basidiomycota</taxon>
        <taxon>Agaricomycotina</taxon>
        <taxon>Agaricomycetes</taxon>
        <taxon>Agaricomycetidae</taxon>
        <taxon>Agaricales</taxon>
        <taxon>Agaricineae</taxon>
        <taxon>Strophariaceae</taxon>
        <taxon>Psilocybe</taxon>
    </lineage>
</organism>
<dbReference type="STRING" id="93625.A0A409XHA2"/>